<gene>
    <name evidence="1" type="ORF">CBA19CS42_22960</name>
</gene>
<dbReference type="RefSeq" id="WP_238214116.1">
    <property type="nucleotide sequence ID" value="NZ_BPUS01000010.1"/>
</dbReference>
<dbReference type="AlphaFoldDB" id="A0AA37ICP8"/>
<proteinExistence type="predicted"/>
<protein>
    <submittedName>
        <fullName evidence="1">Uncharacterized protein</fullName>
    </submittedName>
</protein>
<accession>A0AA37ICP8</accession>
<dbReference type="EMBL" id="BPUS01000010">
    <property type="protein sequence ID" value="GJH27430.1"/>
    <property type="molecule type" value="Genomic_DNA"/>
</dbReference>
<dbReference type="Proteomes" id="UP001055111">
    <property type="component" value="Unassembled WGS sequence"/>
</dbReference>
<name>A0AA37ICP8_9BURK</name>
<evidence type="ECO:0000313" key="1">
    <source>
        <dbReference type="EMBL" id="GJH27430.1"/>
    </source>
</evidence>
<comment type="caution">
    <text evidence="1">The sequence shown here is derived from an EMBL/GenBank/DDBJ whole genome shotgun (WGS) entry which is preliminary data.</text>
</comment>
<sequence>MTDDPDPEQLKGPGGMTLREIHEQVRKSVERDREAQAAHKLVAPKSRWQRWVRYVWGRSGRR</sequence>
<organism evidence="1 2">
    <name type="scientific">Caballeronia novacaledonica</name>
    <dbReference type="NCBI Taxonomy" id="1544861"/>
    <lineage>
        <taxon>Bacteria</taxon>
        <taxon>Pseudomonadati</taxon>
        <taxon>Pseudomonadota</taxon>
        <taxon>Betaproteobacteria</taxon>
        <taxon>Burkholderiales</taxon>
        <taxon>Burkholderiaceae</taxon>
        <taxon>Caballeronia</taxon>
    </lineage>
</organism>
<evidence type="ECO:0000313" key="2">
    <source>
        <dbReference type="Proteomes" id="UP001055111"/>
    </source>
</evidence>
<reference evidence="1" key="1">
    <citation type="submission" date="2022-09" db="EMBL/GenBank/DDBJ databases">
        <title>Isolation and characterization of 3-chlorobenzoate degrading bacteria from soils in Shizuoka.</title>
        <authorList>
            <person name="Ifat A."/>
            <person name="Ogawa N."/>
            <person name="Kimbara K."/>
            <person name="Moriuchi R."/>
            <person name="Dohra H."/>
            <person name="Shintani M."/>
        </authorList>
    </citation>
    <scope>NUCLEOTIDE SEQUENCE</scope>
    <source>
        <strain evidence="1">19CS4-2</strain>
    </source>
</reference>